<dbReference type="EMBL" id="JAANQT010000560">
    <property type="protein sequence ID" value="KAG1310011.1"/>
    <property type="molecule type" value="Genomic_DNA"/>
</dbReference>
<keyword evidence="1" id="KW-0175">Coiled coil</keyword>
<keyword evidence="3" id="KW-1185">Reference proteome</keyword>
<name>A0A9P7BTT6_RHIOR</name>
<evidence type="ECO:0000256" key="1">
    <source>
        <dbReference type="SAM" id="Coils"/>
    </source>
</evidence>
<dbReference type="Proteomes" id="UP000716291">
    <property type="component" value="Unassembled WGS sequence"/>
</dbReference>
<feature type="coiled-coil region" evidence="1">
    <location>
        <begin position="90"/>
        <end position="124"/>
    </location>
</feature>
<organism evidence="2 3">
    <name type="scientific">Rhizopus oryzae</name>
    <name type="common">Mucormycosis agent</name>
    <name type="synonym">Rhizopus arrhizus var. delemar</name>
    <dbReference type="NCBI Taxonomy" id="64495"/>
    <lineage>
        <taxon>Eukaryota</taxon>
        <taxon>Fungi</taxon>
        <taxon>Fungi incertae sedis</taxon>
        <taxon>Mucoromycota</taxon>
        <taxon>Mucoromycotina</taxon>
        <taxon>Mucoromycetes</taxon>
        <taxon>Mucorales</taxon>
        <taxon>Mucorineae</taxon>
        <taxon>Rhizopodaceae</taxon>
        <taxon>Rhizopus</taxon>
    </lineage>
</organism>
<protein>
    <submittedName>
        <fullName evidence="2">Uncharacterized protein</fullName>
    </submittedName>
</protein>
<evidence type="ECO:0000313" key="2">
    <source>
        <dbReference type="EMBL" id="KAG1310011.1"/>
    </source>
</evidence>
<evidence type="ECO:0000313" key="3">
    <source>
        <dbReference type="Proteomes" id="UP000716291"/>
    </source>
</evidence>
<comment type="caution">
    <text evidence="2">The sequence shown here is derived from an EMBL/GenBank/DDBJ whole genome shotgun (WGS) entry which is preliminary data.</text>
</comment>
<gene>
    <name evidence="2" type="ORF">G6F64_004875</name>
</gene>
<reference evidence="2" key="1">
    <citation type="journal article" date="2020" name="Microb. Genom.">
        <title>Genetic diversity of clinical and environmental Mucorales isolates obtained from an investigation of mucormycosis cases among solid organ transplant recipients.</title>
        <authorList>
            <person name="Nguyen M.H."/>
            <person name="Kaul D."/>
            <person name="Muto C."/>
            <person name="Cheng S.J."/>
            <person name="Richter R.A."/>
            <person name="Bruno V.M."/>
            <person name="Liu G."/>
            <person name="Beyhan S."/>
            <person name="Sundermann A.J."/>
            <person name="Mounaud S."/>
            <person name="Pasculle A.W."/>
            <person name="Nierman W.C."/>
            <person name="Driscoll E."/>
            <person name="Cumbie R."/>
            <person name="Clancy C.J."/>
            <person name="Dupont C.L."/>
        </authorList>
    </citation>
    <scope>NUCLEOTIDE SEQUENCE</scope>
    <source>
        <strain evidence="2">GL11</strain>
    </source>
</reference>
<proteinExistence type="predicted"/>
<sequence length="199" mass="22934">MPASEWNNERAIIEKHVAFTRAVNSSLEALKDLSRSFKAVEDKISSFALSSYCDELRKYYTDMKSSFHDLYNKQLEIFKAKRTNEHEAEMIELQLTEKGLRNVKRKLEQESESLSATQKKNKKQSLIQVAQEPVLPSEAEPIAVSYDDDDLSSILPQLVLEIRREGERLHDFYKNGDKLSTTELKHMRLVNIILAICGQ</sequence>
<dbReference type="AlphaFoldDB" id="A0A9P7BTT6"/>
<accession>A0A9P7BTT6</accession>